<comment type="subcellular location">
    <subcellularLocation>
        <location evidence="1">Nucleus</location>
    </subcellularLocation>
</comment>
<keyword evidence="2" id="KW-0547">Nucleotide-binding</keyword>
<dbReference type="InterPro" id="IPR027417">
    <property type="entry name" value="P-loop_NTPase"/>
</dbReference>
<evidence type="ECO:0000259" key="7">
    <source>
        <dbReference type="Pfam" id="PF08423"/>
    </source>
</evidence>
<reference evidence="8 9" key="1">
    <citation type="submission" date="2013-11" db="EMBL/GenBank/DDBJ databases">
        <title>Genome sequencing of Stegodyphus mimosarum.</title>
        <authorList>
            <person name="Bechsgaard J."/>
        </authorList>
    </citation>
    <scope>NUCLEOTIDE SEQUENCE [LARGE SCALE GENOMIC DNA]</scope>
</reference>
<evidence type="ECO:0000313" key="9">
    <source>
        <dbReference type="Proteomes" id="UP000054359"/>
    </source>
</evidence>
<dbReference type="GO" id="GO:0005657">
    <property type="term" value="C:replication fork"/>
    <property type="evidence" value="ECO:0007669"/>
    <property type="project" value="TreeGrafter"/>
</dbReference>
<keyword evidence="4" id="KW-0067">ATP-binding</keyword>
<evidence type="ECO:0000256" key="5">
    <source>
        <dbReference type="ARBA" id="ARBA00023204"/>
    </source>
</evidence>
<gene>
    <name evidence="8" type="ORF">X975_16990</name>
</gene>
<dbReference type="AlphaFoldDB" id="A0A087T0P3"/>
<dbReference type="STRING" id="407821.A0A087T0P3"/>
<dbReference type="InterPro" id="IPR052093">
    <property type="entry name" value="HR_Repair_Mediator"/>
</dbReference>
<dbReference type="Pfam" id="PF08423">
    <property type="entry name" value="Rad51"/>
    <property type="match status" value="1"/>
</dbReference>
<sequence length="77" mass="8526">MQTLVKVANQHKVAVVLTNQMTTKIDGDESSHLVPALGESWGHACAIRLILSWTDKKRMAYLLKSPSMAEAKAQYTI</sequence>
<organism evidence="8 9">
    <name type="scientific">Stegodyphus mimosarum</name>
    <name type="common">African social velvet spider</name>
    <dbReference type="NCBI Taxonomy" id="407821"/>
    <lineage>
        <taxon>Eukaryota</taxon>
        <taxon>Metazoa</taxon>
        <taxon>Ecdysozoa</taxon>
        <taxon>Arthropoda</taxon>
        <taxon>Chelicerata</taxon>
        <taxon>Arachnida</taxon>
        <taxon>Araneae</taxon>
        <taxon>Araneomorphae</taxon>
        <taxon>Entelegynae</taxon>
        <taxon>Eresoidea</taxon>
        <taxon>Eresidae</taxon>
        <taxon>Stegodyphus</taxon>
    </lineage>
</organism>
<dbReference type="GO" id="GO:0005524">
    <property type="term" value="F:ATP binding"/>
    <property type="evidence" value="ECO:0007669"/>
    <property type="project" value="UniProtKB-KW"/>
</dbReference>
<dbReference type="GO" id="GO:0007131">
    <property type="term" value="P:reciprocal meiotic recombination"/>
    <property type="evidence" value="ECO:0007669"/>
    <property type="project" value="TreeGrafter"/>
</dbReference>
<dbReference type="PANTHER" id="PTHR46239:SF1">
    <property type="entry name" value="DNA REPAIR PROTEIN RAD51 HOMOLOG 3"/>
    <property type="match status" value="1"/>
</dbReference>
<dbReference type="PANTHER" id="PTHR46239">
    <property type="entry name" value="DNA REPAIR PROTEIN RAD51 HOMOLOG 3 RAD51C"/>
    <property type="match status" value="1"/>
</dbReference>
<evidence type="ECO:0000256" key="3">
    <source>
        <dbReference type="ARBA" id="ARBA00022763"/>
    </source>
</evidence>
<dbReference type="GO" id="GO:0033065">
    <property type="term" value="C:Rad51C-XRCC3 complex"/>
    <property type="evidence" value="ECO:0007669"/>
    <property type="project" value="TreeGrafter"/>
</dbReference>
<keyword evidence="5" id="KW-0234">DNA repair</keyword>
<evidence type="ECO:0000256" key="1">
    <source>
        <dbReference type="ARBA" id="ARBA00004123"/>
    </source>
</evidence>
<dbReference type="InterPro" id="IPR013632">
    <property type="entry name" value="Rad51_C"/>
</dbReference>
<keyword evidence="3" id="KW-0227">DNA damage</keyword>
<evidence type="ECO:0000256" key="6">
    <source>
        <dbReference type="ARBA" id="ARBA00023242"/>
    </source>
</evidence>
<evidence type="ECO:0000256" key="2">
    <source>
        <dbReference type="ARBA" id="ARBA00022741"/>
    </source>
</evidence>
<proteinExistence type="predicted"/>
<dbReference type="SUPFAM" id="SSF52540">
    <property type="entry name" value="P-loop containing nucleoside triphosphate hydrolases"/>
    <property type="match status" value="1"/>
</dbReference>
<dbReference type="Gene3D" id="3.40.50.300">
    <property type="entry name" value="P-loop containing nucleotide triphosphate hydrolases"/>
    <property type="match status" value="1"/>
</dbReference>
<dbReference type="GO" id="GO:0033063">
    <property type="term" value="C:Rad51B-Rad51C-Rad51D-XRCC2 complex"/>
    <property type="evidence" value="ECO:0007669"/>
    <property type="project" value="TreeGrafter"/>
</dbReference>
<dbReference type="EMBL" id="KK112848">
    <property type="protein sequence ID" value="KFM58682.1"/>
    <property type="molecule type" value="Genomic_DNA"/>
</dbReference>
<feature type="domain" description="Rad51-like C-terminal" evidence="7">
    <location>
        <begin position="1"/>
        <end position="77"/>
    </location>
</feature>
<feature type="non-terminal residue" evidence="8">
    <location>
        <position position="77"/>
    </location>
</feature>
<keyword evidence="6" id="KW-0539">Nucleus</keyword>
<dbReference type="GO" id="GO:0000400">
    <property type="term" value="F:four-way junction DNA binding"/>
    <property type="evidence" value="ECO:0007669"/>
    <property type="project" value="TreeGrafter"/>
</dbReference>
<protein>
    <submittedName>
        <fullName evidence="8">DNA repair protein RAD51-like protein</fullName>
    </submittedName>
</protein>
<dbReference type="Proteomes" id="UP000054359">
    <property type="component" value="Unassembled WGS sequence"/>
</dbReference>
<evidence type="ECO:0000256" key="4">
    <source>
        <dbReference type="ARBA" id="ARBA00022840"/>
    </source>
</evidence>
<evidence type="ECO:0000313" key="8">
    <source>
        <dbReference type="EMBL" id="KFM58682.1"/>
    </source>
</evidence>
<name>A0A087T0P3_STEMI</name>
<keyword evidence="9" id="KW-1185">Reference proteome</keyword>
<dbReference type="GO" id="GO:0000707">
    <property type="term" value="P:meiotic DNA recombinase assembly"/>
    <property type="evidence" value="ECO:0007669"/>
    <property type="project" value="TreeGrafter"/>
</dbReference>
<accession>A0A087T0P3</accession>
<dbReference type="GO" id="GO:0008821">
    <property type="term" value="F:crossover junction DNA endonuclease activity"/>
    <property type="evidence" value="ECO:0007669"/>
    <property type="project" value="TreeGrafter"/>
</dbReference>
<dbReference type="OrthoDB" id="5957327at2759"/>